<evidence type="ECO:0000259" key="3">
    <source>
        <dbReference type="Pfam" id="PF00561"/>
    </source>
</evidence>
<dbReference type="InterPro" id="IPR000639">
    <property type="entry name" value="Epox_hydrolase-like"/>
</dbReference>
<comment type="similarity">
    <text evidence="2">Belongs to the AB hydrolase superfamily. Epoxide hydrolase family.</text>
</comment>
<dbReference type="SUPFAM" id="SSF53474">
    <property type="entry name" value="alpha/beta-Hydrolases"/>
    <property type="match status" value="1"/>
</dbReference>
<keyword evidence="5" id="KW-1185">Reference proteome</keyword>
<evidence type="ECO:0000313" key="4">
    <source>
        <dbReference type="EMBL" id="KAJ2934179.1"/>
    </source>
</evidence>
<keyword evidence="1" id="KW-0378">Hydrolase</keyword>
<evidence type="ECO:0000313" key="5">
    <source>
        <dbReference type="Proteomes" id="UP001140091"/>
    </source>
</evidence>
<accession>A0A9W8MMS0</accession>
<gene>
    <name evidence="4" type="ORF">H1R20_g2955</name>
</gene>
<dbReference type="Gene3D" id="3.40.50.1820">
    <property type="entry name" value="alpha/beta hydrolase"/>
    <property type="match status" value="1"/>
</dbReference>
<dbReference type="Pfam" id="PF00561">
    <property type="entry name" value="Abhydrolase_1"/>
    <property type="match status" value="1"/>
</dbReference>
<feature type="non-terminal residue" evidence="4">
    <location>
        <position position="345"/>
    </location>
</feature>
<dbReference type="PRINTS" id="PR00412">
    <property type="entry name" value="EPOXHYDRLASE"/>
</dbReference>
<evidence type="ECO:0000256" key="1">
    <source>
        <dbReference type="ARBA" id="ARBA00022801"/>
    </source>
</evidence>
<dbReference type="OrthoDB" id="408373at2759"/>
<dbReference type="PANTHER" id="PTHR43329">
    <property type="entry name" value="EPOXIDE HYDROLASE"/>
    <property type="match status" value="1"/>
</dbReference>
<protein>
    <recommendedName>
        <fullName evidence="3">AB hydrolase-1 domain-containing protein</fullName>
    </recommendedName>
</protein>
<organism evidence="4 5">
    <name type="scientific">Candolleomyces eurysporus</name>
    <dbReference type="NCBI Taxonomy" id="2828524"/>
    <lineage>
        <taxon>Eukaryota</taxon>
        <taxon>Fungi</taxon>
        <taxon>Dikarya</taxon>
        <taxon>Basidiomycota</taxon>
        <taxon>Agaricomycotina</taxon>
        <taxon>Agaricomycetes</taxon>
        <taxon>Agaricomycetidae</taxon>
        <taxon>Agaricales</taxon>
        <taxon>Agaricineae</taxon>
        <taxon>Psathyrellaceae</taxon>
        <taxon>Candolleomyces</taxon>
    </lineage>
</organism>
<proteinExistence type="inferred from homology"/>
<evidence type="ECO:0000256" key="2">
    <source>
        <dbReference type="ARBA" id="ARBA00038334"/>
    </source>
</evidence>
<reference evidence="4" key="1">
    <citation type="submission" date="2022-06" db="EMBL/GenBank/DDBJ databases">
        <title>Genome Sequence of Candolleomyces eurysporus.</title>
        <authorList>
            <person name="Buettner E."/>
        </authorList>
    </citation>
    <scope>NUCLEOTIDE SEQUENCE</scope>
    <source>
        <strain evidence="4">VTCC 930004</strain>
    </source>
</reference>
<dbReference type="Proteomes" id="UP001140091">
    <property type="component" value="Unassembled WGS sequence"/>
</dbReference>
<feature type="domain" description="AB hydrolase-1" evidence="3">
    <location>
        <begin position="31"/>
        <end position="329"/>
    </location>
</feature>
<dbReference type="GO" id="GO:0016787">
    <property type="term" value="F:hydrolase activity"/>
    <property type="evidence" value="ECO:0007669"/>
    <property type="project" value="UniProtKB-KW"/>
</dbReference>
<comment type="caution">
    <text evidence="4">The sequence shown here is derived from an EMBL/GenBank/DDBJ whole genome shotgun (WGS) entry which is preliminary data.</text>
</comment>
<name>A0A9W8MMS0_9AGAR</name>
<dbReference type="InterPro" id="IPR000073">
    <property type="entry name" value="AB_hydrolase_1"/>
</dbReference>
<sequence>MEALHTGFKEVQVSRGYKYHYYFSAPETGKPTLLLAHGFPSLAIDWRCQIAYFKAKGYGLVVPDMLGYGGTDKPADHKEYLQTLLARDLVDILEHEKVTNVIAMGHDWGSKTTSVLANLFSGDFLGFAFFALGYIPPNPSKPFAELEEEITKVIGYNTFGYWGLFAAPDAVELVEKHIESFWDLIHPKDPRIWKYNFCPPGASRVFLESDSRTPRDPAYEELQPVYEKEFSKGGWVGPLNYYKAALDGDMEDSKSKCFSSMGYGDFSADTIHAEIPLENYTIKKPVFIGCTKKDVICIPAFQKAVAAQFCPQVTIEEFDAGHWVLADAPEEVNSALDKWISSIVA</sequence>
<dbReference type="InterPro" id="IPR029058">
    <property type="entry name" value="AB_hydrolase_fold"/>
</dbReference>
<dbReference type="EMBL" id="JANBPK010000725">
    <property type="protein sequence ID" value="KAJ2934179.1"/>
    <property type="molecule type" value="Genomic_DNA"/>
</dbReference>
<dbReference type="AlphaFoldDB" id="A0A9W8MMS0"/>